<comment type="caution">
    <text evidence="2">The sequence shown here is derived from an EMBL/GenBank/DDBJ whole genome shotgun (WGS) entry which is preliminary data.</text>
</comment>
<dbReference type="AlphaFoldDB" id="A0A9X8WLH2"/>
<dbReference type="InterPro" id="IPR050535">
    <property type="entry name" value="DNA_Repair-Maintenance_Comp"/>
</dbReference>
<dbReference type="InterPro" id="IPR004843">
    <property type="entry name" value="Calcineurin-like_PHP"/>
</dbReference>
<feature type="domain" description="Calcineurin-like phosphoesterase" evidence="1">
    <location>
        <begin position="1"/>
        <end position="236"/>
    </location>
</feature>
<dbReference type="InterPro" id="IPR029052">
    <property type="entry name" value="Metallo-depent_PP-like"/>
</dbReference>
<reference evidence="2 3" key="1">
    <citation type="submission" date="2017-01" db="EMBL/GenBank/DDBJ databases">
        <authorList>
            <person name="Varghese N."/>
            <person name="Submissions S."/>
        </authorList>
    </citation>
    <scope>NUCLEOTIDE SEQUENCE [LARGE SCALE GENOMIC DNA]</scope>
    <source>
        <strain evidence="2 3">RUG2-6</strain>
    </source>
</reference>
<evidence type="ECO:0000313" key="3">
    <source>
        <dbReference type="Proteomes" id="UP000185829"/>
    </source>
</evidence>
<proteinExistence type="predicted"/>
<dbReference type="Proteomes" id="UP000185829">
    <property type="component" value="Unassembled WGS sequence"/>
</dbReference>
<gene>
    <name evidence="2" type="ORF">SAMN05878482_10534</name>
</gene>
<dbReference type="PANTHER" id="PTHR30337">
    <property type="entry name" value="COMPONENT OF ATP-DEPENDENT DSDNA EXONUCLEASE"/>
    <property type="match status" value="1"/>
</dbReference>
<dbReference type="PANTHER" id="PTHR30337:SF0">
    <property type="entry name" value="NUCLEASE SBCCD SUBUNIT D"/>
    <property type="match status" value="1"/>
</dbReference>
<dbReference type="EMBL" id="FTMX01000005">
    <property type="protein sequence ID" value="SIR68701.1"/>
    <property type="molecule type" value="Genomic_DNA"/>
</dbReference>
<sequence>MHILHISDIHAQINNYQTKRMRRKLLDKISELNTEQSFDYILLSGDITHQGQDFTDSHIEMIQEILDSIKIGTEKLLIVPGNHDLTRNPSRTELINNVLTSTVPTPSDFLDFTLLEQKDLNILLSSFEKFNEFYTKLKGEYYPLKEIHSIVDLNHCYLILINTCLLANESGEEGKLLIAKDKLFDCFEELSNKDNKPVIAMGHHTLECFTSSEKQAILNLFDDYGVNIYLSGHVHQAGYSYEANNYNNLLTVVCSGVHFDGYTIGGFVDIKINSSDAYITQYLWNSEHEYWTKNNSLGRRMESGTLIHKFKDEDKGNTIAIPLVNRRKELNSELEGLFSENELTFKQYGPKSILAQQKPFSEAAYIWRQKAVSIIIPNNDRILDLLENNKDLIADSKKHILQTYKSHVDGFKNNHLSEFKSQDIPLFPIEVYNILNEENL</sequence>
<dbReference type="RefSeq" id="WP_076369101.1">
    <property type="nucleotide sequence ID" value="NZ_FTMX01000005.1"/>
</dbReference>
<organism evidence="2 3">
    <name type="scientific">Peribacillus simplex</name>
    <dbReference type="NCBI Taxonomy" id="1478"/>
    <lineage>
        <taxon>Bacteria</taxon>
        <taxon>Bacillati</taxon>
        <taxon>Bacillota</taxon>
        <taxon>Bacilli</taxon>
        <taxon>Bacillales</taxon>
        <taxon>Bacillaceae</taxon>
        <taxon>Peribacillus</taxon>
    </lineage>
</organism>
<dbReference type="Pfam" id="PF00149">
    <property type="entry name" value="Metallophos"/>
    <property type="match status" value="1"/>
</dbReference>
<evidence type="ECO:0000259" key="1">
    <source>
        <dbReference type="Pfam" id="PF00149"/>
    </source>
</evidence>
<evidence type="ECO:0000313" key="2">
    <source>
        <dbReference type="EMBL" id="SIR68701.1"/>
    </source>
</evidence>
<dbReference type="Gene3D" id="3.60.21.10">
    <property type="match status" value="1"/>
</dbReference>
<dbReference type="SUPFAM" id="SSF56300">
    <property type="entry name" value="Metallo-dependent phosphatases"/>
    <property type="match status" value="1"/>
</dbReference>
<protein>
    <submittedName>
        <fullName evidence="2">Calcineurin-like phosphoesterase</fullName>
    </submittedName>
</protein>
<name>A0A9X8WLH2_9BACI</name>
<accession>A0A9X8WLH2</accession>
<dbReference type="GO" id="GO:0016787">
    <property type="term" value="F:hydrolase activity"/>
    <property type="evidence" value="ECO:0007669"/>
    <property type="project" value="InterPro"/>
</dbReference>